<name>A0A9D4ETK0_DREPO</name>
<organism evidence="5 6">
    <name type="scientific">Dreissena polymorpha</name>
    <name type="common">Zebra mussel</name>
    <name type="synonym">Mytilus polymorpha</name>
    <dbReference type="NCBI Taxonomy" id="45954"/>
    <lineage>
        <taxon>Eukaryota</taxon>
        <taxon>Metazoa</taxon>
        <taxon>Spiralia</taxon>
        <taxon>Lophotrochozoa</taxon>
        <taxon>Mollusca</taxon>
        <taxon>Bivalvia</taxon>
        <taxon>Autobranchia</taxon>
        <taxon>Heteroconchia</taxon>
        <taxon>Euheterodonta</taxon>
        <taxon>Imparidentia</taxon>
        <taxon>Neoheterodontei</taxon>
        <taxon>Myida</taxon>
        <taxon>Dreissenoidea</taxon>
        <taxon>Dreissenidae</taxon>
        <taxon>Dreissena</taxon>
    </lineage>
</organism>
<dbReference type="EMBL" id="JAIWYP010000008">
    <property type="protein sequence ID" value="KAH3786027.1"/>
    <property type="molecule type" value="Genomic_DNA"/>
</dbReference>
<accession>A0A9D4ETK0</accession>
<keyword evidence="6" id="KW-1185">Reference proteome</keyword>
<evidence type="ECO:0000256" key="2">
    <source>
        <dbReference type="ARBA" id="ARBA00022737"/>
    </source>
</evidence>
<feature type="repeat" description="WD" evidence="4">
    <location>
        <begin position="190"/>
        <end position="231"/>
    </location>
</feature>
<gene>
    <name evidence="5" type="ORF">DPMN_164126</name>
</gene>
<comment type="similarity">
    <text evidence="3">Belongs to the THOC3 family.</text>
</comment>
<dbReference type="InterPro" id="IPR015943">
    <property type="entry name" value="WD40/YVTN_repeat-like_dom_sf"/>
</dbReference>
<dbReference type="InterPro" id="IPR001680">
    <property type="entry name" value="WD40_rpt"/>
</dbReference>
<dbReference type="GO" id="GO:0006406">
    <property type="term" value="P:mRNA export from nucleus"/>
    <property type="evidence" value="ECO:0007669"/>
    <property type="project" value="InterPro"/>
</dbReference>
<dbReference type="InterPro" id="IPR040132">
    <property type="entry name" value="Tex1/THOC3"/>
</dbReference>
<dbReference type="SUPFAM" id="SSF50978">
    <property type="entry name" value="WD40 repeat-like"/>
    <property type="match status" value="1"/>
</dbReference>
<evidence type="ECO:0000256" key="1">
    <source>
        <dbReference type="ARBA" id="ARBA00022574"/>
    </source>
</evidence>
<dbReference type="Gene3D" id="2.130.10.10">
    <property type="entry name" value="YVTN repeat-like/Quinoprotein amine dehydrogenase"/>
    <property type="match status" value="2"/>
</dbReference>
<dbReference type="Pfam" id="PF25174">
    <property type="entry name" value="Beta-prop_THOC3"/>
    <property type="match status" value="1"/>
</dbReference>
<evidence type="ECO:0000256" key="3">
    <source>
        <dbReference type="ARBA" id="ARBA00046343"/>
    </source>
</evidence>
<evidence type="ECO:0000313" key="5">
    <source>
        <dbReference type="EMBL" id="KAH3786027.1"/>
    </source>
</evidence>
<evidence type="ECO:0008006" key="7">
    <source>
        <dbReference type="Google" id="ProtNLM"/>
    </source>
</evidence>
<comment type="caution">
    <text evidence="5">The sequence shown here is derived from an EMBL/GenBank/DDBJ whole genome shotgun (WGS) entry which is preliminary data.</text>
</comment>
<dbReference type="Proteomes" id="UP000828390">
    <property type="component" value="Unassembled WGS sequence"/>
</dbReference>
<feature type="repeat" description="WD" evidence="4">
    <location>
        <begin position="21"/>
        <end position="62"/>
    </location>
</feature>
<dbReference type="PANTHER" id="PTHR22839:SF0">
    <property type="entry name" value="THO COMPLEX SUBUNIT 3"/>
    <property type="match status" value="1"/>
</dbReference>
<evidence type="ECO:0000313" key="6">
    <source>
        <dbReference type="Proteomes" id="UP000828390"/>
    </source>
</evidence>
<reference evidence="5" key="1">
    <citation type="journal article" date="2019" name="bioRxiv">
        <title>The Genome of the Zebra Mussel, Dreissena polymorpha: A Resource for Invasive Species Research.</title>
        <authorList>
            <person name="McCartney M.A."/>
            <person name="Auch B."/>
            <person name="Kono T."/>
            <person name="Mallez S."/>
            <person name="Zhang Y."/>
            <person name="Obille A."/>
            <person name="Becker A."/>
            <person name="Abrahante J.E."/>
            <person name="Garbe J."/>
            <person name="Badalamenti J.P."/>
            <person name="Herman A."/>
            <person name="Mangelson H."/>
            <person name="Liachko I."/>
            <person name="Sullivan S."/>
            <person name="Sone E.D."/>
            <person name="Koren S."/>
            <person name="Silverstein K.A.T."/>
            <person name="Beckman K.B."/>
            <person name="Gohl D.M."/>
        </authorList>
    </citation>
    <scope>NUCLEOTIDE SEQUENCE</scope>
    <source>
        <strain evidence="5">Duluth1</strain>
        <tissue evidence="5">Whole animal</tissue>
    </source>
</reference>
<keyword evidence="2" id="KW-0677">Repeat</keyword>
<dbReference type="PROSITE" id="PS50294">
    <property type="entry name" value="WD_REPEATS_REGION"/>
    <property type="match status" value="3"/>
</dbReference>
<feature type="repeat" description="WD" evidence="4">
    <location>
        <begin position="65"/>
        <end position="107"/>
    </location>
</feature>
<dbReference type="SMART" id="SM00320">
    <property type="entry name" value="WD40"/>
    <property type="match status" value="7"/>
</dbReference>
<dbReference type="InterPro" id="IPR036322">
    <property type="entry name" value="WD40_repeat_dom_sf"/>
</dbReference>
<keyword evidence="1 4" id="KW-0853">WD repeat</keyword>
<dbReference type="PROSITE" id="PS50082">
    <property type="entry name" value="WD_REPEATS_2"/>
    <property type="match status" value="3"/>
</dbReference>
<reference evidence="5" key="2">
    <citation type="submission" date="2020-11" db="EMBL/GenBank/DDBJ databases">
        <authorList>
            <person name="McCartney M.A."/>
            <person name="Auch B."/>
            <person name="Kono T."/>
            <person name="Mallez S."/>
            <person name="Becker A."/>
            <person name="Gohl D.M."/>
            <person name="Silverstein K.A.T."/>
            <person name="Koren S."/>
            <person name="Bechman K.B."/>
            <person name="Herman A."/>
            <person name="Abrahante J.E."/>
            <person name="Garbe J."/>
        </authorList>
    </citation>
    <scope>NUCLEOTIDE SEQUENCE</scope>
    <source>
        <strain evidence="5">Duluth1</strain>
        <tissue evidence="5">Whole animal</tissue>
    </source>
</reference>
<evidence type="ECO:0000256" key="4">
    <source>
        <dbReference type="PROSITE-ProRule" id="PRU00221"/>
    </source>
</evidence>
<dbReference type="PANTHER" id="PTHR22839">
    <property type="entry name" value="THO COMPLEX SUBUNIT 3 THO3"/>
    <property type="match status" value="1"/>
</dbReference>
<dbReference type="AlphaFoldDB" id="A0A9D4ETK0"/>
<protein>
    <recommendedName>
        <fullName evidence="7">THO complex subunit 3</fullName>
    </recommendedName>
</protein>
<dbReference type="OrthoDB" id="340259at2759"/>
<dbReference type="InterPro" id="IPR020472">
    <property type="entry name" value="WD40_PAC1"/>
</dbReference>
<dbReference type="FunFam" id="2.130.10.10:FF:001007">
    <property type="entry name" value="THO complex subunit 3"/>
    <property type="match status" value="1"/>
</dbReference>
<dbReference type="PRINTS" id="PR00320">
    <property type="entry name" value="GPROTEINBRPT"/>
</dbReference>
<proteinExistence type="inferred from homology"/>
<dbReference type="GO" id="GO:0000445">
    <property type="term" value="C:THO complex part of transcription export complex"/>
    <property type="evidence" value="ECO:0007669"/>
    <property type="project" value="TreeGrafter"/>
</dbReference>
<sequence>MATYLESMQTYFKNNGKTREFSAHSSKVHSVAWNCEGRKLASGSYDKSVNVFHLDRDRLSKDVTFRGHSDSVDQLCWHPKHPDQLVTASGDKTIRLWDARANKSIATVNTKGENINICWSPDGSTIAVGNKDDLITFIDAKTHRSRLDQQYHFEVNEISWNRDGDLFFMTSGQGCIHVLSYPDLKSQVVLNAHPANCICIEVDPKGNYFATGSADALVSIWDIRELACLRTISRLDWPVRALSFSHDGKMLASASEDLVIDICEVETGEKISEVPVESPTFTIAWNPKKHLLAFACDDKSERDRDRDAGTVKLYGLPGEH</sequence>